<reference evidence="25 26" key="1">
    <citation type="submission" date="2020-04" db="EMBL/GenBank/DDBJ databases">
        <title>Zoogloea sp. G-4-1-14 isolated from soil.</title>
        <authorList>
            <person name="Dahal R.H."/>
        </authorList>
    </citation>
    <scope>NUCLEOTIDE SEQUENCE [LARGE SCALE GENOMIC DNA]</scope>
    <source>
        <strain evidence="25 26">G-4-1-14</strain>
    </source>
</reference>
<dbReference type="NCBIfam" id="TIGR00229">
    <property type="entry name" value="sensory_box"/>
    <property type="match status" value="2"/>
</dbReference>
<evidence type="ECO:0000256" key="4">
    <source>
        <dbReference type="ARBA" id="ARBA00022475"/>
    </source>
</evidence>
<dbReference type="Pfam" id="PF00512">
    <property type="entry name" value="HisKA"/>
    <property type="match status" value="1"/>
</dbReference>
<feature type="modified residue" description="4-aspartylphosphate" evidence="19">
    <location>
        <position position="713"/>
    </location>
</feature>
<evidence type="ECO:0000256" key="3">
    <source>
        <dbReference type="ARBA" id="ARBA00012438"/>
    </source>
</evidence>
<keyword evidence="9" id="KW-0418">Kinase</keyword>
<evidence type="ECO:0000256" key="6">
    <source>
        <dbReference type="ARBA" id="ARBA00022679"/>
    </source>
</evidence>
<gene>
    <name evidence="25" type="ORF">HHL15_22010</name>
</gene>
<dbReference type="GO" id="GO:0005524">
    <property type="term" value="F:ATP binding"/>
    <property type="evidence" value="ECO:0007669"/>
    <property type="project" value="UniProtKB-KW"/>
</dbReference>
<dbReference type="SMART" id="SM00448">
    <property type="entry name" value="REC"/>
    <property type="match status" value="1"/>
</dbReference>
<dbReference type="PROSITE" id="PS50109">
    <property type="entry name" value="HIS_KIN"/>
    <property type="match status" value="1"/>
</dbReference>
<dbReference type="RefSeq" id="WP_169147969.1">
    <property type="nucleotide sequence ID" value="NZ_JABBGA010000027.1"/>
</dbReference>
<feature type="domain" description="PAC" evidence="23">
    <location>
        <begin position="189"/>
        <end position="244"/>
    </location>
</feature>
<dbReference type="EC" id="2.7.13.3" evidence="3"/>
<dbReference type="SUPFAM" id="SSF55785">
    <property type="entry name" value="PYP-like sensor domain (PAS domain)"/>
    <property type="match status" value="3"/>
</dbReference>
<dbReference type="Gene3D" id="1.20.120.160">
    <property type="entry name" value="HPT domain"/>
    <property type="match status" value="1"/>
</dbReference>
<dbReference type="CDD" id="cd17546">
    <property type="entry name" value="REC_hyHK_CKI1_RcsC-like"/>
    <property type="match status" value="1"/>
</dbReference>
<feature type="domain" description="PAC" evidence="23">
    <location>
        <begin position="329"/>
        <end position="380"/>
    </location>
</feature>
<evidence type="ECO:0000259" key="24">
    <source>
        <dbReference type="PROSITE" id="PS50894"/>
    </source>
</evidence>
<evidence type="ECO:0000256" key="19">
    <source>
        <dbReference type="PROSITE-ProRule" id="PRU00169"/>
    </source>
</evidence>
<evidence type="ECO:0000256" key="2">
    <source>
        <dbReference type="ARBA" id="ARBA00004651"/>
    </source>
</evidence>
<comment type="function">
    <text evidence="14">Member of the two-component regulatory system BvgS/BvgA. Phosphorylates BvgA via a four-step phosphorelay in response to environmental signals.</text>
</comment>
<feature type="domain" description="Response regulatory" evidence="22">
    <location>
        <begin position="664"/>
        <end position="780"/>
    </location>
</feature>
<dbReference type="SUPFAM" id="SSF47384">
    <property type="entry name" value="Homodimeric domain of signal transducing histidine kinase"/>
    <property type="match status" value="1"/>
</dbReference>
<accession>A0A848GBD4</accession>
<comment type="catalytic activity">
    <reaction evidence="1">
        <text>ATP + protein L-histidine = ADP + protein N-phospho-L-histidine.</text>
        <dbReference type="EC" id="2.7.13.3"/>
    </reaction>
</comment>
<evidence type="ECO:0000256" key="8">
    <source>
        <dbReference type="ARBA" id="ARBA00022741"/>
    </source>
</evidence>
<dbReference type="Pfam" id="PF00072">
    <property type="entry name" value="Response_reg"/>
    <property type="match status" value="1"/>
</dbReference>
<dbReference type="Pfam" id="PF02518">
    <property type="entry name" value="HATPase_c"/>
    <property type="match status" value="1"/>
</dbReference>
<dbReference type="GO" id="GO:0000155">
    <property type="term" value="F:phosphorelay sensor kinase activity"/>
    <property type="evidence" value="ECO:0007669"/>
    <property type="project" value="InterPro"/>
</dbReference>
<feature type="compositionally biased region" description="Low complexity" evidence="20">
    <location>
        <begin position="789"/>
        <end position="808"/>
    </location>
</feature>
<dbReference type="SUPFAM" id="SSF55874">
    <property type="entry name" value="ATPase domain of HSP90 chaperone/DNA topoisomerase II/histidine kinase"/>
    <property type="match status" value="1"/>
</dbReference>
<dbReference type="EMBL" id="JABBGA010000027">
    <property type="protein sequence ID" value="NML28442.1"/>
    <property type="molecule type" value="Genomic_DNA"/>
</dbReference>
<comment type="caution">
    <text evidence="25">The sequence shown here is derived from an EMBL/GenBank/DDBJ whole genome shotgun (WGS) entry which is preliminary data.</text>
</comment>
<dbReference type="Pfam" id="PF08448">
    <property type="entry name" value="PAS_4"/>
    <property type="match status" value="1"/>
</dbReference>
<evidence type="ECO:0000256" key="9">
    <source>
        <dbReference type="ARBA" id="ARBA00022777"/>
    </source>
</evidence>
<dbReference type="AlphaFoldDB" id="A0A848GBD4"/>
<keyword evidence="13" id="KW-0472">Membrane</keyword>
<dbReference type="PROSITE" id="PS50113">
    <property type="entry name" value="PAC"/>
    <property type="match status" value="2"/>
</dbReference>
<evidence type="ECO:0000256" key="12">
    <source>
        <dbReference type="ARBA" id="ARBA00023012"/>
    </source>
</evidence>
<dbReference type="InterPro" id="IPR008207">
    <property type="entry name" value="Sig_transdc_His_kin_Hpt_dom"/>
</dbReference>
<evidence type="ECO:0000259" key="21">
    <source>
        <dbReference type="PROSITE" id="PS50109"/>
    </source>
</evidence>
<proteinExistence type="predicted"/>
<evidence type="ECO:0000313" key="25">
    <source>
        <dbReference type="EMBL" id="NML28442.1"/>
    </source>
</evidence>
<sequence>MIEARLRVELRAELRVLSAEAGINEVLGYSSEDLTNGLVRLGHLIHPDDADIALQLFCTEPTATVEVANLRMRHADGRIRCIRAEFSRRGTPQGGIELLLLLQDARSLPRTMVDAAGMPTLRAMLENTDDFIYFKDRNHVFTGASQTLVSLCEPVAHWTDFIGKTDYDVFPEAYADIYYRLEKAVFAGSEVAQDVQQTLTRDGQRGWVDNRKYPIRDDSGDIVGLYGVARDITELKQAQADLETYSDHLEDIVQQRTVELGAIFDAAPIGIVLLRNRVVLKCNRMLETLLGYDREELIGHSTRAWYRNDTEFELFGERLYPHIEGGETVHREQEMIRKDGTRLWARVSIRLLEPGMAGSVALATVADITQERLAIEEMDRAREMAEDAANTKAAFLANMSHEIRTPMNAVIGMTHLALKADPPPTVRDYLHKIHGASQHLLSVINDILDYSKLEAGKTVLEHDAFKLEQLFDELTAVFGERIARKGLEFVIRVEPEVPRQLVGDVFRIRQVLINLVSNAIKFTDQGHVSVVVSATESAEAQALICFAVSDSGIGLSEEQCRNLFQSFHQADASTTRKFGGSGLGLAISLRLARLMQGDITIQSKPGSGSTFAFTARLAIGDTARPAEPALPDLRVPCGVAHNVSPSTQARPEALAPHPEFKGLKVLVAEDNELSQEVAKGLLNLLGVEADIAENGAVAVDMVRQHPYGLVFMDMQMPVMDGLTATREIRRHATPADLPIVAMTANVMSRDRQRCLAAGMNDHIGKPIDPQTLIATLHTWLKRPAPPAVAAPAPATPAAASAPAGTPGAIDPQQGLAQVAGIETLYHQILEQFVAGQRDAAERIGAALRAADWHTAEQIAHNLKGTAAQIGAMPLHRMAGRLQHLTHARQAGDELDALLRDTLQEMQAVIASAKAILAQG</sequence>
<dbReference type="PRINTS" id="PR00344">
    <property type="entry name" value="BCTRLSENSOR"/>
</dbReference>
<keyword evidence="5 19" id="KW-0597">Phosphoprotein</keyword>
<evidence type="ECO:0000256" key="7">
    <source>
        <dbReference type="ARBA" id="ARBA00022692"/>
    </source>
</evidence>
<dbReference type="InterPro" id="IPR005467">
    <property type="entry name" value="His_kinase_dom"/>
</dbReference>
<dbReference type="SMART" id="SM00388">
    <property type="entry name" value="HisKA"/>
    <property type="match status" value="1"/>
</dbReference>
<dbReference type="InterPro" id="IPR003661">
    <property type="entry name" value="HisK_dim/P_dom"/>
</dbReference>
<dbReference type="PROSITE" id="PS50894">
    <property type="entry name" value="HPT"/>
    <property type="match status" value="1"/>
</dbReference>
<feature type="modified residue" description="Phosphohistidine" evidence="18">
    <location>
        <position position="860"/>
    </location>
</feature>
<keyword evidence="7" id="KW-0812">Transmembrane</keyword>
<evidence type="ECO:0000256" key="20">
    <source>
        <dbReference type="SAM" id="MobiDB-lite"/>
    </source>
</evidence>
<dbReference type="CDD" id="cd16922">
    <property type="entry name" value="HATPase_EvgS-ArcB-TorS-like"/>
    <property type="match status" value="1"/>
</dbReference>
<dbReference type="GO" id="GO:0005886">
    <property type="term" value="C:plasma membrane"/>
    <property type="evidence" value="ECO:0007669"/>
    <property type="project" value="UniProtKB-SubCell"/>
</dbReference>
<dbReference type="PANTHER" id="PTHR45339">
    <property type="entry name" value="HYBRID SIGNAL TRANSDUCTION HISTIDINE KINASE J"/>
    <property type="match status" value="1"/>
</dbReference>
<dbReference type="InterPro" id="IPR036097">
    <property type="entry name" value="HisK_dim/P_sf"/>
</dbReference>
<dbReference type="CDD" id="cd00130">
    <property type="entry name" value="PAS"/>
    <property type="match status" value="3"/>
</dbReference>
<dbReference type="InterPro" id="IPR035965">
    <property type="entry name" value="PAS-like_dom_sf"/>
</dbReference>
<dbReference type="InterPro" id="IPR036890">
    <property type="entry name" value="HATPase_C_sf"/>
</dbReference>
<evidence type="ECO:0000256" key="10">
    <source>
        <dbReference type="ARBA" id="ARBA00022840"/>
    </source>
</evidence>
<dbReference type="SUPFAM" id="SSF52172">
    <property type="entry name" value="CheY-like"/>
    <property type="match status" value="1"/>
</dbReference>
<organism evidence="25 26">
    <name type="scientific">Zoogloea dura</name>
    <dbReference type="NCBI Taxonomy" id="2728840"/>
    <lineage>
        <taxon>Bacteria</taxon>
        <taxon>Pseudomonadati</taxon>
        <taxon>Pseudomonadota</taxon>
        <taxon>Betaproteobacteria</taxon>
        <taxon>Rhodocyclales</taxon>
        <taxon>Zoogloeaceae</taxon>
        <taxon>Zoogloea</taxon>
    </lineage>
</organism>
<dbReference type="InterPro" id="IPR003594">
    <property type="entry name" value="HATPase_dom"/>
</dbReference>
<dbReference type="Pfam" id="PF01627">
    <property type="entry name" value="Hpt"/>
    <property type="match status" value="1"/>
</dbReference>
<comment type="subcellular location">
    <subcellularLocation>
        <location evidence="2">Cell membrane</location>
        <topology evidence="2">Multi-pass membrane protein</topology>
    </subcellularLocation>
</comment>
<dbReference type="SMART" id="SM00086">
    <property type="entry name" value="PAC"/>
    <property type="match status" value="3"/>
</dbReference>
<dbReference type="SMART" id="SM00091">
    <property type="entry name" value="PAS"/>
    <property type="match status" value="2"/>
</dbReference>
<dbReference type="Gene3D" id="3.30.565.10">
    <property type="entry name" value="Histidine kinase-like ATPase, C-terminal domain"/>
    <property type="match status" value="1"/>
</dbReference>
<keyword evidence="6" id="KW-0808">Transferase</keyword>
<dbReference type="SMART" id="SM00387">
    <property type="entry name" value="HATPase_c"/>
    <property type="match status" value="1"/>
</dbReference>
<evidence type="ECO:0000313" key="26">
    <source>
        <dbReference type="Proteomes" id="UP000580043"/>
    </source>
</evidence>
<evidence type="ECO:0000256" key="11">
    <source>
        <dbReference type="ARBA" id="ARBA00022989"/>
    </source>
</evidence>
<dbReference type="Pfam" id="PF08447">
    <property type="entry name" value="PAS_3"/>
    <property type="match status" value="1"/>
</dbReference>
<dbReference type="InterPro" id="IPR013655">
    <property type="entry name" value="PAS_fold_3"/>
</dbReference>
<dbReference type="InterPro" id="IPR013656">
    <property type="entry name" value="PAS_4"/>
</dbReference>
<dbReference type="InterPro" id="IPR011006">
    <property type="entry name" value="CheY-like_superfamily"/>
</dbReference>
<protein>
    <recommendedName>
        <fullName evidence="16">Sensory/regulatory protein RpfC</fullName>
        <ecNumber evidence="3">2.7.13.3</ecNumber>
    </recommendedName>
    <alternativeName>
        <fullName evidence="17">Virulence sensor protein BvgS</fullName>
    </alternativeName>
</protein>
<dbReference type="PANTHER" id="PTHR45339:SF1">
    <property type="entry name" value="HYBRID SIGNAL TRANSDUCTION HISTIDINE KINASE J"/>
    <property type="match status" value="1"/>
</dbReference>
<keyword evidence="4" id="KW-1003">Cell membrane</keyword>
<dbReference type="InterPro" id="IPR000700">
    <property type="entry name" value="PAS-assoc_C"/>
</dbReference>
<dbReference type="FunFam" id="3.30.565.10:FF:000010">
    <property type="entry name" value="Sensor histidine kinase RcsC"/>
    <property type="match status" value="1"/>
</dbReference>
<evidence type="ECO:0000256" key="14">
    <source>
        <dbReference type="ARBA" id="ARBA00058004"/>
    </source>
</evidence>
<keyword evidence="12" id="KW-0902">Two-component regulatory system</keyword>
<keyword evidence="26" id="KW-1185">Reference proteome</keyword>
<evidence type="ECO:0000259" key="23">
    <source>
        <dbReference type="PROSITE" id="PS50113"/>
    </source>
</evidence>
<feature type="domain" description="Histidine kinase" evidence="21">
    <location>
        <begin position="398"/>
        <end position="619"/>
    </location>
</feature>
<dbReference type="InterPro" id="IPR001789">
    <property type="entry name" value="Sig_transdc_resp-reg_receiver"/>
</dbReference>
<feature type="region of interest" description="Disordered" evidence="20">
    <location>
        <begin position="786"/>
        <end position="809"/>
    </location>
</feature>
<dbReference type="SUPFAM" id="SSF47226">
    <property type="entry name" value="Histidine-containing phosphotransfer domain, HPT domain"/>
    <property type="match status" value="1"/>
</dbReference>
<evidence type="ECO:0000256" key="13">
    <source>
        <dbReference type="ARBA" id="ARBA00023136"/>
    </source>
</evidence>
<dbReference type="Pfam" id="PF13426">
    <property type="entry name" value="PAS_9"/>
    <property type="match status" value="1"/>
</dbReference>
<dbReference type="CDD" id="cd00082">
    <property type="entry name" value="HisKA"/>
    <property type="match status" value="1"/>
</dbReference>
<evidence type="ECO:0000256" key="17">
    <source>
        <dbReference type="ARBA" id="ARBA00070152"/>
    </source>
</evidence>
<keyword evidence="8" id="KW-0547">Nucleotide-binding</keyword>
<dbReference type="InterPro" id="IPR004358">
    <property type="entry name" value="Sig_transdc_His_kin-like_C"/>
</dbReference>
<keyword evidence="10" id="KW-0067">ATP-binding</keyword>
<evidence type="ECO:0000256" key="16">
    <source>
        <dbReference type="ARBA" id="ARBA00068150"/>
    </source>
</evidence>
<dbReference type="Gene3D" id="3.30.450.20">
    <property type="entry name" value="PAS domain"/>
    <property type="match status" value="3"/>
</dbReference>
<dbReference type="InterPro" id="IPR000014">
    <property type="entry name" value="PAS"/>
</dbReference>
<evidence type="ECO:0000256" key="5">
    <source>
        <dbReference type="ARBA" id="ARBA00022553"/>
    </source>
</evidence>
<evidence type="ECO:0000256" key="1">
    <source>
        <dbReference type="ARBA" id="ARBA00000085"/>
    </source>
</evidence>
<evidence type="ECO:0000259" key="22">
    <source>
        <dbReference type="PROSITE" id="PS50110"/>
    </source>
</evidence>
<evidence type="ECO:0000256" key="15">
    <source>
        <dbReference type="ARBA" id="ARBA00064003"/>
    </source>
</evidence>
<dbReference type="Gene3D" id="3.40.50.2300">
    <property type="match status" value="1"/>
</dbReference>
<dbReference type="FunFam" id="1.10.287.130:FF:000002">
    <property type="entry name" value="Two-component osmosensing histidine kinase"/>
    <property type="match status" value="1"/>
</dbReference>
<comment type="subunit">
    <text evidence="15">At low DSF concentrations, interacts with RpfF.</text>
</comment>
<keyword evidence="11" id="KW-1133">Transmembrane helix</keyword>
<dbReference type="Gene3D" id="1.10.287.130">
    <property type="match status" value="1"/>
</dbReference>
<name>A0A848GBD4_9RHOO</name>
<dbReference type="InterPro" id="IPR001610">
    <property type="entry name" value="PAC"/>
</dbReference>
<dbReference type="InterPro" id="IPR036641">
    <property type="entry name" value="HPT_dom_sf"/>
</dbReference>
<dbReference type="PROSITE" id="PS50110">
    <property type="entry name" value="RESPONSE_REGULATORY"/>
    <property type="match status" value="1"/>
</dbReference>
<feature type="domain" description="HPt" evidence="24">
    <location>
        <begin position="821"/>
        <end position="919"/>
    </location>
</feature>
<evidence type="ECO:0000256" key="18">
    <source>
        <dbReference type="PROSITE-ProRule" id="PRU00110"/>
    </source>
</evidence>
<dbReference type="Proteomes" id="UP000580043">
    <property type="component" value="Unassembled WGS sequence"/>
</dbReference>